<gene>
    <name evidence="1" type="ORF">GCM10009682_27980</name>
</gene>
<dbReference type="GO" id="GO:0016874">
    <property type="term" value="F:ligase activity"/>
    <property type="evidence" value="ECO:0007669"/>
    <property type="project" value="UniProtKB-KW"/>
</dbReference>
<comment type="caution">
    <text evidence="1">The sequence shown here is derived from an EMBL/GenBank/DDBJ whole genome shotgun (WGS) entry which is preliminary data.</text>
</comment>
<accession>A0ABN2LZZ0</accession>
<evidence type="ECO:0000313" key="2">
    <source>
        <dbReference type="Proteomes" id="UP001500218"/>
    </source>
</evidence>
<keyword evidence="2" id="KW-1185">Reference proteome</keyword>
<organism evidence="1 2">
    <name type="scientific">Luedemannella flava</name>
    <dbReference type="NCBI Taxonomy" id="349316"/>
    <lineage>
        <taxon>Bacteria</taxon>
        <taxon>Bacillati</taxon>
        <taxon>Actinomycetota</taxon>
        <taxon>Actinomycetes</taxon>
        <taxon>Micromonosporales</taxon>
        <taxon>Micromonosporaceae</taxon>
        <taxon>Luedemannella</taxon>
    </lineage>
</organism>
<reference evidence="1 2" key="1">
    <citation type="journal article" date="2019" name="Int. J. Syst. Evol. Microbiol.">
        <title>The Global Catalogue of Microorganisms (GCM) 10K type strain sequencing project: providing services to taxonomists for standard genome sequencing and annotation.</title>
        <authorList>
            <consortium name="The Broad Institute Genomics Platform"/>
            <consortium name="The Broad Institute Genome Sequencing Center for Infectious Disease"/>
            <person name="Wu L."/>
            <person name="Ma J."/>
        </authorList>
    </citation>
    <scope>NUCLEOTIDE SEQUENCE [LARGE SCALE GENOMIC DNA]</scope>
    <source>
        <strain evidence="1 2">JCM 13250</strain>
    </source>
</reference>
<dbReference type="PANTHER" id="PTHR36932:SF1">
    <property type="entry name" value="CAPSULAR POLYSACCHARIDE BIOSYNTHESIS PROTEIN"/>
    <property type="match status" value="1"/>
</dbReference>
<dbReference type="SUPFAM" id="SSF56801">
    <property type="entry name" value="Acetyl-CoA synthetase-like"/>
    <property type="match status" value="1"/>
</dbReference>
<dbReference type="InterPro" id="IPR053158">
    <property type="entry name" value="CapK_Type1_Caps_Biosynth"/>
</dbReference>
<protein>
    <submittedName>
        <fullName evidence="1">Phenylacetate--CoA ligase family protein</fullName>
    </submittedName>
</protein>
<evidence type="ECO:0000313" key="1">
    <source>
        <dbReference type="EMBL" id="GAA1804715.1"/>
    </source>
</evidence>
<keyword evidence="1" id="KW-0436">Ligase</keyword>
<dbReference type="Proteomes" id="UP001500218">
    <property type="component" value="Unassembled WGS sequence"/>
</dbReference>
<name>A0ABN2LZZ0_9ACTN</name>
<dbReference type="Gene3D" id="3.40.50.12780">
    <property type="entry name" value="N-terminal domain of ligase-like"/>
    <property type="match status" value="1"/>
</dbReference>
<proteinExistence type="predicted"/>
<dbReference type="EMBL" id="BAAALT010000076">
    <property type="protein sequence ID" value="GAA1804715.1"/>
    <property type="molecule type" value="Genomic_DNA"/>
</dbReference>
<dbReference type="InterPro" id="IPR042099">
    <property type="entry name" value="ANL_N_sf"/>
</dbReference>
<dbReference type="PANTHER" id="PTHR36932">
    <property type="entry name" value="CAPSULAR POLYSACCHARIDE BIOSYNTHESIS PROTEIN"/>
    <property type="match status" value="1"/>
</dbReference>
<sequence length="450" mass="48721">MDLPTIARVLWLRRALRQREGWSREQVRLHQHQQLTTLRDFALRRSPFYRRFHRGLAGAPLDALPVLTKTTLMDHFDELATDPAVRLAGLNAYLEGLTGDELFDGRFWVSATSGSSGRRSVIASDAREWAMTIASYGRANEWAGVRAGPLHHVRMAVVSSTTPWHQSARVAATVRSPFVATERFDAAAPISDIVAGLNAMRPHVLVGYASMIRVLAEEQLAGRLRITPRGVNASSEVLTAHTRALATRAWGIAPFNVYAATETGGIAAECREHQGLHLFEDLVVAEVVDDAYRPVPPGQAGDRLLVTVLSSRTVPLIRYELTDRVRLAARACPCPLPLRLLETVEGRTDDVLTLPATAGGTVRIHPVVFHQALDLIPAAGWQVRHEPGQLRVLIAAPGRGFDAAETGHRVAAALMAAGVAPPPVNVTTVDSIPTGAAGKRPLVVALPSEA</sequence>
<dbReference type="RefSeq" id="WP_344130722.1">
    <property type="nucleotide sequence ID" value="NZ_BAAALT010000076.1"/>
</dbReference>